<dbReference type="Proteomes" id="UP000231658">
    <property type="component" value="Unassembled WGS sequence"/>
</dbReference>
<reference evidence="3 4" key="1">
    <citation type="submission" date="2016-07" db="EMBL/GenBank/DDBJ databases">
        <authorList>
            <person name="Lefevre C.T."/>
        </authorList>
    </citation>
    <scope>NUCLEOTIDE SEQUENCE [LARGE SCALE GENOMIC DNA]</scope>
    <source>
        <strain evidence="3">PR1</strain>
    </source>
</reference>
<dbReference type="RefSeq" id="WP_069186431.1">
    <property type="nucleotide sequence ID" value="NZ_FLYE01000004.1"/>
</dbReference>
<organism evidence="3 4">
    <name type="scientific">Candidatus Terasakiella magnetica</name>
    <dbReference type="NCBI Taxonomy" id="1867952"/>
    <lineage>
        <taxon>Bacteria</taxon>
        <taxon>Pseudomonadati</taxon>
        <taxon>Pseudomonadota</taxon>
        <taxon>Alphaproteobacteria</taxon>
        <taxon>Rhodospirillales</taxon>
        <taxon>Terasakiellaceae</taxon>
        <taxon>Terasakiella</taxon>
    </lineage>
</organism>
<evidence type="ECO:0000259" key="2">
    <source>
        <dbReference type="Pfam" id="PF07811"/>
    </source>
</evidence>
<keyword evidence="1" id="KW-1133">Transmembrane helix</keyword>
<name>A0A1C3REP9_9PROT</name>
<gene>
    <name evidence="3" type="ORF">MTBPR1_120027</name>
</gene>
<keyword evidence="1" id="KW-0812">Transmembrane</keyword>
<evidence type="ECO:0000313" key="4">
    <source>
        <dbReference type="Proteomes" id="UP000231658"/>
    </source>
</evidence>
<dbReference type="OrthoDB" id="7865585at2"/>
<protein>
    <recommendedName>
        <fullName evidence="2">TadE-like domain-containing protein</fullName>
    </recommendedName>
</protein>
<dbReference type="EMBL" id="FLYE01000004">
    <property type="protein sequence ID" value="SCA55721.1"/>
    <property type="molecule type" value="Genomic_DNA"/>
</dbReference>
<dbReference type="Pfam" id="PF07811">
    <property type="entry name" value="TadE"/>
    <property type="match status" value="1"/>
</dbReference>
<evidence type="ECO:0000256" key="1">
    <source>
        <dbReference type="SAM" id="Phobius"/>
    </source>
</evidence>
<dbReference type="AlphaFoldDB" id="A0A1C3REP9"/>
<dbReference type="InterPro" id="IPR012495">
    <property type="entry name" value="TadE-like_dom"/>
</dbReference>
<accession>A0A1C3REP9</accession>
<evidence type="ECO:0000313" key="3">
    <source>
        <dbReference type="EMBL" id="SCA55721.1"/>
    </source>
</evidence>
<keyword evidence="1" id="KW-0472">Membrane</keyword>
<feature type="transmembrane region" description="Helical" evidence="1">
    <location>
        <begin position="20"/>
        <end position="42"/>
    </location>
</feature>
<sequence length="182" mass="19307">MWTIKSRFIKDEKGVVLPSLGLFLPLLMLMSFAAIEVSLIVFEWHRTGEATRRAARYMAIEEPVADLSSFVRGSSVVCQGSSAGGVNCSSGAGANISAYGEMVAQMQAIQPAIQSEHISITYSDSGLGEATTPGGILPMVSVRVENLQKPLVVIGGFMGMPDVFTYPAFMTNQIANGIGPTS</sequence>
<proteinExistence type="predicted"/>
<dbReference type="STRING" id="1867952.MTBPR1_120027"/>
<feature type="domain" description="TadE-like" evidence="2">
    <location>
        <begin position="22"/>
        <end position="56"/>
    </location>
</feature>
<keyword evidence="4" id="KW-1185">Reference proteome</keyword>